<feature type="transmembrane region" description="Helical" evidence="1">
    <location>
        <begin position="79"/>
        <end position="100"/>
    </location>
</feature>
<dbReference type="AlphaFoldDB" id="A0A6B3TNV3"/>
<keyword evidence="1" id="KW-0472">Membrane</keyword>
<proteinExistence type="predicted"/>
<evidence type="ECO:0000256" key="1">
    <source>
        <dbReference type="SAM" id="Phobius"/>
    </source>
</evidence>
<feature type="domain" description="MucB/RseB N-terminal" evidence="2">
    <location>
        <begin position="144"/>
        <end position="257"/>
    </location>
</feature>
<comment type="caution">
    <text evidence="3">The sequence shown here is derived from an EMBL/GenBank/DDBJ whole genome shotgun (WGS) entry which is preliminary data.</text>
</comment>
<dbReference type="SUPFAM" id="SSF89392">
    <property type="entry name" value="Prokaryotic lipoproteins and lipoprotein localization factors"/>
    <property type="match status" value="1"/>
</dbReference>
<dbReference type="PANTHER" id="PTHR37507">
    <property type="entry name" value="SPORULATION PROTEIN YDCC"/>
    <property type="match status" value="1"/>
</dbReference>
<keyword evidence="4" id="KW-1185">Reference proteome</keyword>
<dbReference type="Pfam" id="PF03888">
    <property type="entry name" value="MucB_RseB"/>
    <property type="match status" value="1"/>
</dbReference>
<keyword evidence="1" id="KW-0812">Transmembrane</keyword>
<organism evidence="3 4">
    <name type="scientific">Neobacillus thermocopriae</name>
    <dbReference type="NCBI Taxonomy" id="1215031"/>
    <lineage>
        <taxon>Bacteria</taxon>
        <taxon>Bacillati</taxon>
        <taxon>Bacillota</taxon>
        <taxon>Bacilli</taxon>
        <taxon>Bacillales</taxon>
        <taxon>Bacillaceae</taxon>
        <taxon>Neobacillus</taxon>
    </lineage>
</organism>
<dbReference type="InterPro" id="IPR052944">
    <property type="entry name" value="Sporulation_related"/>
</dbReference>
<name>A0A6B3TNV3_9BACI</name>
<accession>A0A6B3TNV3</accession>
<protein>
    <submittedName>
        <fullName evidence="3">Outer membrane lipoprotein carrier protein LolA</fullName>
    </submittedName>
</protein>
<reference evidence="3" key="1">
    <citation type="submission" date="2020-02" db="EMBL/GenBank/DDBJ databases">
        <title>Bacillus sedimentmangrovi sp. nov., isolated from sediment of the mangrove ecosystem.</title>
        <authorList>
            <person name="Liu G."/>
        </authorList>
    </citation>
    <scope>NUCLEOTIDE SEQUENCE [LARGE SCALE GENOMIC DNA]</scope>
    <source>
        <strain evidence="3">SgZ-7</strain>
    </source>
</reference>
<evidence type="ECO:0000313" key="4">
    <source>
        <dbReference type="Proteomes" id="UP000481621"/>
    </source>
</evidence>
<evidence type="ECO:0000259" key="2">
    <source>
        <dbReference type="Pfam" id="PF03888"/>
    </source>
</evidence>
<gene>
    <name evidence="3" type="ORF">G4Z05_07095</name>
</gene>
<evidence type="ECO:0000313" key="3">
    <source>
        <dbReference type="EMBL" id="NEX78665.1"/>
    </source>
</evidence>
<dbReference type="Gene3D" id="2.50.20.10">
    <property type="entry name" value="Lipoprotein localisation LolA/LolB/LppX"/>
    <property type="match status" value="1"/>
</dbReference>
<keyword evidence="3" id="KW-0449">Lipoprotein</keyword>
<dbReference type="EMBL" id="JAAIUV010000008">
    <property type="protein sequence ID" value="NEX78665.1"/>
    <property type="molecule type" value="Genomic_DNA"/>
</dbReference>
<dbReference type="InterPro" id="IPR033434">
    <property type="entry name" value="MucB/RseB_N"/>
</dbReference>
<dbReference type="InterPro" id="IPR029046">
    <property type="entry name" value="LolA/LolB/LppX"/>
</dbReference>
<sequence>MNPHEKIVSDFIDQLNKEKKPKEDEYTTDSDELKELFQTVKLVKSLKEPAMPGEDFPVKLVKAVEEQVSRKQTVKTRKWAWMASIVGIAAMFALMINILFTPGSSNIVKAMEEAYQMINAYHGTIEIVETNEDGESVTQAKLEVWANKDGNYYIKGIQGPNKDYITVNNGEKKWQLQPDKKQVQIFPTFPDNYSFIFDLGNEVNDVKNALSVKEIGEEKIVGRKTTVLEVTPKGGSSYHLWIDQETKLPLKKQSAMQHAIQYTVTYTKIDFSNSIPNELLSYQVPRDYAVIDNNPEQVVNNLEEVQKTAGFTPTSPKTIPDGYIQERIAVLPEQKIVKMFYSTKDRSKKVMIVQGKSTGKFKPVPNATLGKINKHPVEIQAPFYEEAGLLGGGIPYSGTTKINSLRWQQDGLEYVVVGQASLEDLTVFVENVVDGQLEMPSQNEQSSFKPKVEVPYDLSVEENDQKNADAGSSPWKLDPLFTTQVFVSLKMSPEGITGEYPVSIEDLKLIQNTGKTAVVEVTGDQSPIKRVYLKRLIRQDATGIWTVVGYDPME</sequence>
<dbReference type="PANTHER" id="PTHR37507:SF2">
    <property type="entry name" value="SPORULATION PROTEIN YDCC"/>
    <property type="match status" value="1"/>
</dbReference>
<dbReference type="RefSeq" id="WP_163251183.1">
    <property type="nucleotide sequence ID" value="NZ_JAAIUV010000008.1"/>
</dbReference>
<keyword evidence="1" id="KW-1133">Transmembrane helix</keyword>
<dbReference type="Proteomes" id="UP000481621">
    <property type="component" value="Unassembled WGS sequence"/>
</dbReference>